<comment type="caution">
    <text evidence="2">The sequence shown here is derived from an EMBL/GenBank/DDBJ whole genome shotgun (WGS) entry which is preliminary data.</text>
</comment>
<sequence>MEENIICTTEINSVPIEKVLQTSIAYMDRKRKLQAEELGTPPSKHKWSSQSLSQKGVLSFNAESDGEGVYRGVDTGDLGEMSRADDDSEQESVEDSNSFAADADSTISVCNEAEVGADEGYLKECSSHQHFTSSVDWRGNCSKHALNSSKSSSVTKSSSTVLESPSIGREHEFSHHDYEDHLLEFGSRVDCSCSECRTSFEECTDKEIEEMLYCNGVTPNNYVLSSGRWTPNQVVYCVSVPLGGSFGALLIFKNWFQLIGVYAAKSKLVPGLSAKDRIVTQPPEGMQTVFLSTGSNRLKRRVGVWVVVSKPLSNRKEIEAMQMKRMALSPENWANKRNSLLKSAQSAQHLDGTLITKAKDTAQPEFVVIRWVSYSGRSLRINVNGPASSKEDTDGSIEAVLSATRDFIWDDTCGTTFSFELQKYSQ</sequence>
<evidence type="ECO:0000313" key="3">
    <source>
        <dbReference type="Proteomes" id="UP001630127"/>
    </source>
</evidence>
<dbReference type="Proteomes" id="UP001630127">
    <property type="component" value="Unassembled WGS sequence"/>
</dbReference>
<proteinExistence type="predicted"/>
<name>A0ABD3AKW5_9GENT</name>
<protein>
    <submittedName>
        <fullName evidence="2">Uncharacterized protein</fullName>
    </submittedName>
</protein>
<feature type="region of interest" description="Disordered" evidence="1">
    <location>
        <begin position="66"/>
        <end position="100"/>
    </location>
</feature>
<dbReference type="InterPro" id="IPR037766">
    <property type="entry name" value="FHY1"/>
</dbReference>
<gene>
    <name evidence="2" type="ORF">ACH5RR_005326</name>
</gene>
<dbReference type="PANTHER" id="PTHR37723:SF1">
    <property type="entry name" value="PROTEIN FAR-RED-ELONGATED HYPOCOTYL 1-LIKE"/>
    <property type="match status" value="1"/>
</dbReference>
<evidence type="ECO:0000313" key="2">
    <source>
        <dbReference type="EMBL" id="KAL3531805.1"/>
    </source>
</evidence>
<dbReference type="PANTHER" id="PTHR37723">
    <property type="entry name" value="PROTEIN FAR-RED ELONGATED HYPOCOTYL 1"/>
    <property type="match status" value="1"/>
</dbReference>
<accession>A0ABD3AKW5</accession>
<dbReference type="AlphaFoldDB" id="A0ABD3AKW5"/>
<dbReference type="EMBL" id="JBJUIK010000003">
    <property type="protein sequence ID" value="KAL3531805.1"/>
    <property type="molecule type" value="Genomic_DNA"/>
</dbReference>
<keyword evidence="3" id="KW-1185">Reference proteome</keyword>
<reference evidence="2 3" key="1">
    <citation type="submission" date="2024-11" db="EMBL/GenBank/DDBJ databases">
        <title>A near-complete genome assembly of Cinchona calisaya.</title>
        <authorList>
            <person name="Lian D.C."/>
            <person name="Zhao X.W."/>
            <person name="Wei L."/>
        </authorList>
    </citation>
    <scope>NUCLEOTIDE SEQUENCE [LARGE SCALE GENOMIC DNA]</scope>
    <source>
        <tissue evidence="2">Nenye</tissue>
    </source>
</reference>
<evidence type="ECO:0000256" key="1">
    <source>
        <dbReference type="SAM" id="MobiDB-lite"/>
    </source>
</evidence>
<organism evidence="2 3">
    <name type="scientific">Cinchona calisaya</name>
    <dbReference type="NCBI Taxonomy" id="153742"/>
    <lineage>
        <taxon>Eukaryota</taxon>
        <taxon>Viridiplantae</taxon>
        <taxon>Streptophyta</taxon>
        <taxon>Embryophyta</taxon>
        <taxon>Tracheophyta</taxon>
        <taxon>Spermatophyta</taxon>
        <taxon>Magnoliopsida</taxon>
        <taxon>eudicotyledons</taxon>
        <taxon>Gunneridae</taxon>
        <taxon>Pentapetalae</taxon>
        <taxon>asterids</taxon>
        <taxon>lamiids</taxon>
        <taxon>Gentianales</taxon>
        <taxon>Rubiaceae</taxon>
        <taxon>Cinchonoideae</taxon>
        <taxon>Cinchoneae</taxon>
        <taxon>Cinchona</taxon>
    </lineage>
</organism>